<dbReference type="PANTHER" id="PTHR39613">
    <property type="entry name" value="ANCHORED CELL WALL PROTEIN, PUTATIVE (AFU_ORTHOLOGUE AFUA_4G08960)-RELATED"/>
    <property type="match status" value="1"/>
</dbReference>
<feature type="signal peptide" evidence="2">
    <location>
        <begin position="1"/>
        <end position="22"/>
    </location>
</feature>
<evidence type="ECO:0000313" key="5">
    <source>
        <dbReference type="EMBL" id="KAK5632755.1"/>
    </source>
</evidence>
<feature type="chain" id="PRO_5042992853" description="Ubiquitin 3 binding protein But2 C-terminal domain-containing protein" evidence="2">
    <location>
        <begin position="23"/>
        <end position="365"/>
    </location>
</feature>
<dbReference type="InterPro" id="IPR018620">
    <property type="entry name" value="Ubiquitin3-bd_protein_But2_C"/>
</dbReference>
<protein>
    <recommendedName>
        <fullName evidence="7">Ubiquitin 3 binding protein But2 C-terminal domain-containing protein</fullName>
    </recommendedName>
</protein>
<sequence length="365" mass="37851">MLVMLIPLVSILWMHTLDPVDAHATRDNVGCSFHLSCSGAFNGSVGEKGSGQAHAGSDVSTPSLFTWFGDAFADQQGSGCWWTPPTFTLQCDKNQPPDHGFQIGCDGALSFHDQSVFYECPTGEGDEVNLYLHPVGDQCHEVTIHADNCAPSTCPGAANSPSTSASSQTVPFSATTLVTTPSSPNSPPGGPSSGPATLSSSTTSHSPLIPTHFTIGGGTTKTSITSTSTIVTTVPGSDSGSSTSPPSSTSSCVETGPDQVILTDLGNPDTAYGPNDGKRIQVSPNASSIFNFRFDNADVGKTCQISFRLTSSPTSPHGEGGVFNLTGTGIVVFEALEGWADSNTTYNSMPRVVQTMDDAVLFDGL</sequence>
<keyword evidence="2" id="KW-0732">Signal</keyword>
<name>A0AAN7UHW7_9PEZI</name>
<evidence type="ECO:0000256" key="1">
    <source>
        <dbReference type="SAM" id="MobiDB-lite"/>
    </source>
</evidence>
<feature type="domain" description="Ubiquitin 3 binding protein But2 C-terminal" evidence="3">
    <location>
        <begin position="257"/>
        <end position="358"/>
    </location>
</feature>
<dbReference type="Proteomes" id="UP001305414">
    <property type="component" value="Unassembled WGS sequence"/>
</dbReference>
<organism evidence="5 6">
    <name type="scientific">Xylaria bambusicola</name>
    <dbReference type="NCBI Taxonomy" id="326684"/>
    <lineage>
        <taxon>Eukaryota</taxon>
        <taxon>Fungi</taxon>
        <taxon>Dikarya</taxon>
        <taxon>Ascomycota</taxon>
        <taxon>Pezizomycotina</taxon>
        <taxon>Sordariomycetes</taxon>
        <taxon>Xylariomycetidae</taxon>
        <taxon>Xylariales</taxon>
        <taxon>Xylariaceae</taxon>
        <taxon>Xylaria</taxon>
    </lineage>
</organism>
<accession>A0AAN7UHW7</accession>
<dbReference type="InterPro" id="IPR054508">
    <property type="entry name" value="PIR1-like_C"/>
</dbReference>
<feature type="region of interest" description="Disordered" evidence="1">
    <location>
        <begin position="176"/>
        <end position="255"/>
    </location>
</feature>
<gene>
    <name evidence="5" type="ORF">RRF57_008469</name>
</gene>
<feature type="compositionally biased region" description="Low complexity" evidence="1">
    <location>
        <begin position="193"/>
        <end position="251"/>
    </location>
</feature>
<evidence type="ECO:0008006" key="7">
    <source>
        <dbReference type="Google" id="ProtNLM"/>
    </source>
</evidence>
<proteinExistence type="predicted"/>
<dbReference type="Pfam" id="PF22799">
    <property type="entry name" value="PIR1-like_C"/>
    <property type="match status" value="1"/>
</dbReference>
<evidence type="ECO:0000256" key="2">
    <source>
        <dbReference type="SAM" id="SignalP"/>
    </source>
</evidence>
<dbReference type="EMBL" id="JAWHQM010000026">
    <property type="protein sequence ID" value="KAK5632755.1"/>
    <property type="molecule type" value="Genomic_DNA"/>
</dbReference>
<dbReference type="Pfam" id="PF09792">
    <property type="entry name" value="But2"/>
    <property type="match status" value="1"/>
</dbReference>
<reference evidence="5 6" key="1">
    <citation type="submission" date="2023-10" db="EMBL/GenBank/DDBJ databases">
        <title>Draft genome sequence of Xylaria bambusicola isolate GMP-LS, the root and basal stem rot pathogen of sugarcane in Indonesia.</title>
        <authorList>
            <person name="Selvaraj P."/>
            <person name="Muralishankar V."/>
            <person name="Muruganantham S."/>
            <person name="Sp S."/>
            <person name="Haryani S."/>
            <person name="Lau K.J.X."/>
            <person name="Naqvi N.I."/>
        </authorList>
    </citation>
    <scope>NUCLEOTIDE SEQUENCE [LARGE SCALE GENOMIC DNA]</scope>
    <source>
        <strain evidence="5">GMP-LS</strain>
    </source>
</reference>
<dbReference type="PANTHER" id="PTHR39613:SF1">
    <property type="entry name" value="ANCHORED CELL WALL PROTEIN, PUTATIVE (AFU_ORTHOLOGUE AFUA_4G08960)-RELATED"/>
    <property type="match status" value="1"/>
</dbReference>
<keyword evidence="6" id="KW-1185">Reference proteome</keyword>
<evidence type="ECO:0000313" key="6">
    <source>
        <dbReference type="Proteomes" id="UP001305414"/>
    </source>
</evidence>
<comment type="caution">
    <text evidence="5">The sequence shown here is derived from an EMBL/GenBank/DDBJ whole genome shotgun (WGS) entry which is preliminary data.</text>
</comment>
<dbReference type="AlphaFoldDB" id="A0AAN7UHW7"/>
<evidence type="ECO:0000259" key="4">
    <source>
        <dbReference type="Pfam" id="PF22799"/>
    </source>
</evidence>
<feature type="domain" description="Cell wall mannoprotein PIR1-like C-terminal" evidence="4">
    <location>
        <begin position="73"/>
        <end position="142"/>
    </location>
</feature>
<evidence type="ECO:0000259" key="3">
    <source>
        <dbReference type="Pfam" id="PF09792"/>
    </source>
</evidence>